<dbReference type="Pfam" id="PF09339">
    <property type="entry name" value="HTH_IclR"/>
    <property type="match status" value="1"/>
</dbReference>
<dbReference type="PROSITE" id="PS51077">
    <property type="entry name" value="HTH_ICLR"/>
    <property type="match status" value="1"/>
</dbReference>
<evidence type="ECO:0000313" key="6">
    <source>
        <dbReference type="EMBL" id="SHJ09018.1"/>
    </source>
</evidence>
<dbReference type="InterPro" id="IPR014757">
    <property type="entry name" value="Tscrpt_reg_IclR_C"/>
</dbReference>
<dbReference type="InterPro" id="IPR036390">
    <property type="entry name" value="WH_DNA-bd_sf"/>
</dbReference>
<evidence type="ECO:0000256" key="2">
    <source>
        <dbReference type="ARBA" id="ARBA00023125"/>
    </source>
</evidence>
<dbReference type="AlphaFoldDB" id="A0A1M6GGJ3"/>
<feature type="domain" description="HTH iclR-type" evidence="4">
    <location>
        <begin position="14"/>
        <end position="76"/>
    </location>
</feature>
<dbReference type="Pfam" id="PF01614">
    <property type="entry name" value="IclR_C"/>
    <property type="match status" value="1"/>
</dbReference>
<dbReference type="SUPFAM" id="SSF46785">
    <property type="entry name" value="Winged helix' DNA-binding domain"/>
    <property type="match status" value="1"/>
</dbReference>
<dbReference type="OrthoDB" id="9791752at2"/>
<dbReference type="GO" id="GO:0045892">
    <property type="term" value="P:negative regulation of DNA-templated transcription"/>
    <property type="evidence" value="ECO:0007669"/>
    <property type="project" value="TreeGrafter"/>
</dbReference>
<dbReference type="EMBL" id="FQYU01000002">
    <property type="protein sequence ID" value="SHJ09018.1"/>
    <property type="molecule type" value="Genomic_DNA"/>
</dbReference>
<dbReference type="RefSeq" id="WP_072992180.1">
    <property type="nucleotide sequence ID" value="NZ_FQYU01000002.1"/>
</dbReference>
<dbReference type="GO" id="GO:0003700">
    <property type="term" value="F:DNA-binding transcription factor activity"/>
    <property type="evidence" value="ECO:0007669"/>
    <property type="project" value="TreeGrafter"/>
</dbReference>
<evidence type="ECO:0000259" key="5">
    <source>
        <dbReference type="PROSITE" id="PS51078"/>
    </source>
</evidence>
<dbReference type="Gene3D" id="1.10.10.10">
    <property type="entry name" value="Winged helix-like DNA-binding domain superfamily/Winged helix DNA-binding domain"/>
    <property type="match status" value="1"/>
</dbReference>
<keyword evidence="7" id="KW-1185">Reference proteome</keyword>
<dbReference type="PANTHER" id="PTHR30136">
    <property type="entry name" value="HELIX-TURN-HELIX TRANSCRIPTIONAL REGULATOR, ICLR FAMILY"/>
    <property type="match status" value="1"/>
</dbReference>
<dbReference type="InterPro" id="IPR005471">
    <property type="entry name" value="Tscrpt_reg_IclR_N"/>
</dbReference>
<keyword evidence="1" id="KW-0805">Transcription regulation</keyword>
<sequence>MAKKKEELKSNYNVPNLERALMIIELLSSKPKGLSLAEIMDELDIAKSSAFRITSTLIFRNYLQKNETTKKLTLTRKILSLGISSLSEQSIVENSIDAMRALRDETKESVMLGILLGDKGTILEQVPSSYPVKLFVEQGTQFSLHSSVGGKSILAYMEEDERNRILENVKLEKFTENTIVSKKDYIKSLKEVKAKGYAIDHSEDIQGINCVGAPIFDESGSPVAAIWITGPDGRLPSSEFGNKGEIVKKYAMEISKKLGYLKQGDL</sequence>
<dbReference type="InterPro" id="IPR036388">
    <property type="entry name" value="WH-like_DNA-bd_sf"/>
</dbReference>
<dbReference type="PANTHER" id="PTHR30136:SF24">
    <property type="entry name" value="HTH-TYPE TRANSCRIPTIONAL REPRESSOR ALLR"/>
    <property type="match status" value="1"/>
</dbReference>
<keyword evidence="2" id="KW-0238">DNA-binding</keyword>
<gene>
    <name evidence="6" type="ORF">SAMN04488513_102809</name>
</gene>
<name>A0A1M6GGJ3_9FLAO</name>
<dbReference type="SUPFAM" id="SSF55781">
    <property type="entry name" value="GAF domain-like"/>
    <property type="match status" value="1"/>
</dbReference>
<feature type="domain" description="IclR-ED" evidence="5">
    <location>
        <begin position="77"/>
        <end position="260"/>
    </location>
</feature>
<evidence type="ECO:0000259" key="4">
    <source>
        <dbReference type="PROSITE" id="PS51077"/>
    </source>
</evidence>
<dbReference type="GO" id="GO:0003677">
    <property type="term" value="F:DNA binding"/>
    <property type="evidence" value="ECO:0007669"/>
    <property type="project" value="UniProtKB-KW"/>
</dbReference>
<dbReference type="Gene3D" id="3.30.450.40">
    <property type="match status" value="1"/>
</dbReference>
<dbReference type="Proteomes" id="UP000184543">
    <property type="component" value="Unassembled WGS sequence"/>
</dbReference>
<accession>A0A1M6GGJ3</accession>
<proteinExistence type="predicted"/>
<dbReference type="PROSITE" id="PS51078">
    <property type="entry name" value="ICLR_ED"/>
    <property type="match status" value="1"/>
</dbReference>
<organism evidence="6 7">
    <name type="scientific">Pseudozobellia thermophila</name>
    <dbReference type="NCBI Taxonomy" id="192903"/>
    <lineage>
        <taxon>Bacteria</taxon>
        <taxon>Pseudomonadati</taxon>
        <taxon>Bacteroidota</taxon>
        <taxon>Flavobacteriia</taxon>
        <taxon>Flavobacteriales</taxon>
        <taxon>Flavobacteriaceae</taxon>
        <taxon>Pseudozobellia</taxon>
    </lineage>
</organism>
<keyword evidence="3" id="KW-0804">Transcription</keyword>
<evidence type="ECO:0000313" key="7">
    <source>
        <dbReference type="Proteomes" id="UP000184543"/>
    </source>
</evidence>
<dbReference type="InterPro" id="IPR050707">
    <property type="entry name" value="HTH_MetabolicPath_Reg"/>
</dbReference>
<dbReference type="InterPro" id="IPR029016">
    <property type="entry name" value="GAF-like_dom_sf"/>
</dbReference>
<evidence type="ECO:0000256" key="1">
    <source>
        <dbReference type="ARBA" id="ARBA00023015"/>
    </source>
</evidence>
<evidence type="ECO:0000256" key="3">
    <source>
        <dbReference type="ARBA" id="ARBA00023163"/>
    </source>
</evidence>
<dbReference type="SMART" id="SM00346">
    <property type="entry name" value="HTH_ICLR"/>
    <property type="match status" value="1"/>
</dbReference>
<protein>
    <submittedName>
        <fullName evidence="6">Transcriptional regulator, IclR family</fullName>
    </submittedName>
</protein>
<reference evidence="7" key="1">
    <citation type="submission" date="2016-11" db="EMBL/GenBank/DDBJ databases">
        <authorList>
            <person name="Varghese N."/>
            <person name="Submissions S."/>
        </authorList>
    </citation>
    <scope>NUCLEOTIDE SEQUENCE [LARGE SCALE GENOMIC DNA]</scope>
    <source>
        <strain evidence="7">DSM 19858</strain>
    </source>
</reference>
<dbReference type="STRING" id="192903.SAMN04488513_102809"/>